<comment type="caution">
    <text evidence="3">The sequence shown here is derived from an EMBL/GenBank/DDBJ whole genome shotgun (WGS) entry which is preliminary data.</text>
</comment>
<protein>
    <recommendedName>
        <fullName evidence="2">SWIM-type domain-containing protein</fullName>
    </recommendedName>
</protein>
<dbReference type="AlphaFoldDB" id="A0AAV7K2U1"/>
<name>A0AAV7K2U1_9METZ</name>
<dbReference type="Proteomes" id="UP001165289">
    <property type="component" value="Unassembled WGS sequence"/>
</dbReference>
<proteinExistence type="predicted"/>
<dbReference type="InterPro" id="IPR007527">
    <property type="entry name" value="Znf_SWIM"/>
</dbReference>
<accession>A0AAV7K2U1</accession>
<evidence type="ECO:0000313" key="4">
    <source>
        <dbReference type="Proteomes" id="UP001165289"/>
    </source>
</evidence>
<reference evidence="3 4" key="1">
    <citation type="journal article" date="2023" name="BMC Biol.">
        <title>The compact genome of the sponge Oopsacas minuta (Hexactinellida) is lacking key metazoan core genes.</title>
        <authorList>
            <person name="Santini S."/>
            <person name="Schenkelaars Q."/>
            <person name="Jourda C."/>
            <person name="Duchesne M."/>
            <person name="Belahbib H."/>
            <person name="Rocher C."/>
            <person name="Selva M."/>
            <person name="Riesgo A."/>
            <person name="Vervoort M."/>
            <person name="Leys S.P."/>
            <person name="Kodjabachian L."/>
            <person name="Le Bivic A."/>
            <person name="Borchiellini C."/>
            <person name="Claverie J.M."/>
            <person name="Renard E."/>
        </authorList>
    </citation>
    <scope>NUCLEOTIDE SEQUENCE [LARGE SCALE GENOMIC DNA]</scope>
    <source>
        <strain evidence="3">SPO-2</strain>
    </source>
</reference>
<dbReference type="EMBL" id="JAKMXF010000222">
    <property type="protein sequence ID" value="KAI6654581.1"/>
    <property type="molecule type" value="Genomic_DNA"/>
</dbReference>
<keyword evidence="1" id="KW-0863">Zinc-finger</keyword>
<evidence type="ECO:0000313" key="3">
    <source>
        <dbReference type="EMBL" id="KAI6654581.1"/>
    </source>
</evidence>
<evidence type="ECO:0000259" key="2">
    <source>
        <dbReference type="PROSITE" id="PS50966"/>
    </source>
</evidence>
<keyword evidence="1" id="KW-0479">Metal-binding</keyword>
<feature type="domain" description="SWIM-type" evidence="2">
    <location>
        <begin position="59"/>
        <end position="97"/>
    </location>
</feature>
<gene>
    <name evidence="3" type="ORF">LOD99_977</name>
</gene>
<dbReference type="PROSITE" id="PS50966">
    <property type="entry name" value="ZF_SWIM"/>
    <property type="match status" value="1"/>
</dbReference>
<dbReference type="GO" id="GO:0008270">
    <property type="term" value="F:zinc ion binding"/>
    <property type="evidence" value="ECO:0007669"/>
    <property type="project" value="UniProtKB-KW"/>
</dbReference>
<keyword evidence="1" id="KW-0862">Zinc</keyword>
<evidence type="ECO:0000256" key="1">
    <source>
        <dbReference type="PROSITE-ProRule" id="PRU00325"/>
    </source>
</evidence>
<keyword evidence="4" id="KW-1185">Reference proteome</keyword>
<organism evidence="3 4">
    <name type="scientific">Oopsacas minuta</name>
    <dbReference type="NCBI Taxonomy" id="111878"/>
    <lineage>
        <taxon>Eukaryota</taxon>
        <taxon>Metazoa</taxon>
        <taxon>Porifera</taxon>
        <taxon>Hexactinellida</taxon>
        <taxon>Hexasterophora</taxon>
        <taxon>Lyssacinosida</taxon>
        <taxon>Leucopsacidae</taxon>
        <taxon>Oopsacas</taxon>
    </lineage>
</organism>
<sequence length="157" mass="17820">MVPGRGRYPDIGVQIRGPSVRIIIYANSNSYFVFILVEREGFSGGTNKEKLTSMDLGLSKVFAKSSRKTTLTSCTCLFPSSWGLTCRHMLIVYHHEKITNIHDKAIVDFWKWLDTNVFYISILLKRKNTNKPSKSVHFISFSRAIGSGFTAQYKTTT</sequence>